<evidence type="ECO:0000259" key="4">
    <source>
        <dbReference type="PROSITE" id="PS50995"/>
    </source>
</evidence>
<dbReference type="EMBL" id="JACRSS010000002">
    <property type="protein sequence ID" value="MBC8538518.1"/>
    <property type="molecule type" value="Genomic_DNA"/>
</dbReference>
<dbReference type="AlphaFoldDB" id="A0A926HWM9"/>
<dbReference type="GO" id="GO:0003677">
    <property type="term" value="F:DNA binding"/>
    <property type="evidence" value="ECO:0007669"/>
    <property type="project" value="UniProtKB-KW"/>
</dbReference>
<dbReference type="Proteomes" id="UP000617951">
    <property type="component" value="Unassembled WGS sequence"/>
</dbReference>
<dbReference type="PANTHER" id="PTHR42756:SF1">
    <property type="entry name" value="TRANSCRIPTIONAL REPRESSOR OF EMRAB OPERON"/>
    <property type="match status" value="1"/>
</dbReference>
<dbReference type="Gene3D" id="1.10.10.10">
    <property type="entry name" value="Winged helix-like DNA-binding domain superfamily/Winged helix DNA-binding domain"/>
    <property type="match status" value="1"/>
</dbReference>
<dbReference type="PANTHER" id="PTHR42756">
    <property type="entry name" value="TRANSCRIPTIONAL REGULATOR, MARR"/>
    <property type="match status" value="1"/>
</dbReference>
<protein>
    <recommendedName>
        <fullName evidence="4">HTH marR-type domain-containing protein</fullName>
    </recommendedName>
</protein>
<dbReference type="InterPro" id="IPR036390">
    <property type="entry name" value="WH_DNA-bd_sf"/>
</dbReference>
<evidence type="ECO:0000313" key="5">
    <source>
        <dbReference type="EMBL" id="MBC8538518.1"/>
    </source>
</evidence>
<name>A0A926HWM9_9FIRM</name>
<dbReference type="Pfam" id="PF12802">
    <property type="entry name" value="MarR_2"/>
    <property type="match status" value="1"/>
</dbReference>
<evidence type="ECO:0000256" key="3">
    <source>
        <dbReference type="ARBA" id="ARBA00023163"/>
    </source>
</evidence>
<feature type="domain" description="HTH marR-type" evidence="4">
    <location>
        <begin position="5"/>
        <end position="138"/>
    </location>
</feature>
<comment type="caution">
    <text evidence="5">The sequence shown here is derived from an EMBL/GenBank/DDBJ whole genome shotgun (WGS) entry which is preliminary data.</text>
</comment>
<evidence type="ECO:0000256" key="1">
    <source>
        <dbReference type="ARBA" id="ARBA00023015"/>
    </source>
</evidence>
<dbReference type="GO" id="GO:0003700">
    <property type="term" value="F:DNA-binding transcription factor activity"/>
    <property type="evidence" value="ECO:0007669"/>
    <property type="project" value="InterPro"/>
</dbReference>
<keyword evidence="1" id="KW-0805">Transcription regulation</keyword>
<reference evidence="5" key="1">
    <citation type="submission" date="2020-08" db="EMBL/GenBank/DDBJ databases">
        <title>Genome public.</title>
        <authorList>
            <person name="Liu C."/>
            <person name="Sun Q."/>
        </authorList>
    </citation>
    <scope>NUCLEOTIDE SEQUENCE</scope>
    <source>
        <strain evidence="5">NSJ-63</strain>
    </source>
</reference>
<dbReference type="SUPFAM" id="SSF46785">
    <property type="entry name" value="Winged helix' DNA-binding domain"/>
    <property type="match status" value="1"/>
</dbReference>
<organism evidence="5 6">
    <name type="scientific">Guopingia tenuis</name>
    <dbReference type="NCBI Taxonomy" id="2763656"/>
    <lineage>
        <taxon>Bacteria</taxon>
        <taxon>Bacillati</taxon>
        <taxon>Bacillota</taxon>
        <taxon>Clostridia</taxon>
        <taxon>Christensenellales</taxon>
        <taxon>Christensenellaceae</taxon>
        <taxon>Guopingia</taxon>
    </lineage>
</organism>
<keyword evidence="2" id="KW-0238">DNA-binding</keyword>
<proteinExistence type="predicted"/>
<evidence type="ECO:0000313" key="6">
    <source>
        <dbReference type="Proteomes" id="UP000617951"/>
    </source>
</evidence>
<dbReference type="SMART" id="SM00347">
    <property type="entry name" value="HTH_MARR"/>
    <property type="match status" value="1"/>
</dbReference>
<sequence length="147" mass="16855">MAKNTTDPLAVFNQLYKKMDEIYHLYAKRMGISDTALWLLYSLYEEGTAYTQRELCSIWQLPPQTVNSALKALERQEIIALVPIPGNQKNKRIALTKKGEEMTREIIHPLILAEQRTFAGLTEAEREALLSLTQKHVDLLQEEIGKI</sequence>
<keyword evidence="3" id="KW-0804">Transcription</keyword>
<dbReference type="InterPro" id="IPR036388">
    <property type="entry name" value="WH-like_DNA-bd_sf"/>
</dbReference>
<gene>
    <name evidence="5" type="ORF">H8693_06185</name>
</gene>
<evidence type="ECO:0000256" key="2">
    <source>
        <dbReference type="ARBA" id="ARBA00023125"/>
    </source>
</evidence>
<dbReference type="RefSeq" id="WP_178620984.1">
    <property type="nucleotide sequence ID" value="NZ_JACRSS010000002.1"/>
</dbReference>
<keyword evidence="6" id="KW-1185">Reference proteome</keyword>
<accession>A0A926HWM9</accession>
<dbReference type="PROSITE" id="PS50995">
    <property type="entry name" value="HTH_MARR_2"/>
    <property type="match status" value="1"/>
</dbReference>
<dbReference type="InterPro" id="IPR000835">
    <property type="entry name" value="HTH_MarR-typ"/>
</dbReference>